<evidence type="ECO:0000313" key="4">
    <source>
        <dbReference type="Proteomes" id="UP000076660"/>
    </source>
</evidence>
<protein>
    <recommendedName>
        <fullName evidence="2">DNA-binding phage zinc finger domain-containing protein</fullName>
    </recommendedName>
</protein>
<reference evidence="3 4" key="1">
    <citation type="submission" date="2016-12" db="EMBL/GenBank/DDBJ databases">
        <title>Amycolatopsis keratiniphila subsp. keratiniphila genome sequencing and assembly.</title>
        <authorList>
            <person name="Mayilraj S."/>
            <person name="Kaur N."/>
        </authorList>
    </citation>
    <scope>NUCLEOTIDE SEQUENCE [LARGE SCALE GENOMIC DNA]</scope>
    <source>
        <strain evidence="3 4">DSM 44409</strain>
    </source>
</reference>
<dbReference type="AlphaFoldDB" id="A0A1W2M1Z1"/>
<dbReference type="InterPro" id="IPR056911">
    <property type="entry name" value="Phage_Znf_bind_put"/>
</dbReference>
<organism evidence="3 4">
    <name type="scientific">Amycolatopsis keratiniphila subsp. keratiniphila</name>
    <dbReference type="NCBI Taxonomy" id="227715"/>
    <lineage>
        <taxon>Bacteria</taxon>
        <taxon>Bacillati</taxon>
        <taxon>Actinomycetota</taxon>
        <taxon>Actinomycetes</taxon>
        <taxon>Pseudonocardiales</taxon>
        <taxon>Pseudonocardiaceae</taxon>
        <taxon>Amycolatopsis</taxon>
        <taxon>Amycolatopsis japonica group</taxon>
    </lineage>
</organism>
<dbReference type="Proteomes" id="UP000076660">
    <property type="component" value="Unassembled WGS sequence"/>
</dbReference>
<accession>A0A1W2M1Z1</accession>
<feature type="domain" description="DNA-binding phage zinc finger" evidence="2">
    <location>
        <begin position="152"/>
        <end position="200"/>
    </location>
</feature>
<gene>
    <name evidence="3" type="ORF">AVR91_0204110</name>
</gene>
<comment type="caution">
    <text evidence="3">The sequence shown here is derived from an EMBL/GenBank/DDBJ whole genome shotgun (WGS) entry which is preliminary data.</text>
</comment>
<sequence>MEELVTHLSAAAVWLRQLAVAAERPAVPVELEQVCDELSGQASRISGLAETLAEVDNIITEERPLARTFGGTEPWGFAAYGADTDKTRYGKRLSTVLTHHQVAALARPDTPWRADQAEPGIPYLEGLDGLPELDRWESKRADKRRAAEREKRIREQTRAEPCTTCGAEPGRECQTRTGRLAEMPHQARRQAAVATIDGTAEPAAASA</sequence>
<evidence type="ECO:0000256" key="1">
    <source>
        <dbReference type="SAM" id="MobiDB-lite"/>
    </source>
</evidence>
<proteinExistence type="predicted"/>
<feature type="compositionally biased region" description="Basic and acidic residues" evidence="1">
    <location>
        <begin position="141"/>
        <end position="158"/>
    </location>
</feature>
<evidence type="ECO:0000259" key="2">
    <source>
        <dbReference type="Pfam" id="PF24623"/>
    </source>
</evidence>
<feature type="region of interest" description="Disordered" evidence="1">
    <location>
        <begin position="141"/>
        <end position="171"/>
    </location>
</feature>
<name>A0A1W2M1Z1_9PSEU</name>
<evidence type="ECO:0000313" key="3">
    <source>
        <dbReference type="EMBL" id="ONF73922.1"/>
    </source>
</evidence>
<dbReference type="Pfam" id="PF24623">
    <property type="entry name" value="Phage_zn_bind_8"/>
    <property type="match status" value="1"/>
</dbReference>
<dbReference type="EMBL" id="LQMT02000006">
    <property type="protein sequence ID" value="ONF73922.1"/>
    <property type="molecule type" value="Genomic_DNA"/>
</dbReference>